<dbReference type="AlphaFoldDB" id="A0A4R7F230"/>
<dbReference type="EMBL" id="SOAG01000004">
    <property type="protein sequence ID" value="TDS64385.1"/>
    <property type="molecule type" value="Genomic_DNA"/>
</dbReference>
<dbReference type="RefSeq" id="WP_071307421.1">
    <property type="nucleotide sequence ID" value="NZ_SOAG01000004.1"/>
</dbReference>
<dbReference type="OrthoDB" id="1431335at2"/>
<sequence>MKDIYWCPPDDKLEIPEFLLNGGIFEALSSYTLESFRELLKELERFNESVTSKKKRKQICERQIPFILDIKMMVMGCHFFIHQKKKLKYWNDWIDIPWVKNPYRCVFEYRSREDFKINHHLAHLEDSYTLLSIKEVQNFQKVFKDFFKPMDLSLWIKMLDHWKEALERNQDITDIMGPPPYKVYDAILKLFEASYLAISWADYSYLPPNNHVWEHYLGSPCEGYQASNPFENIILIFNTNSYYEIQEVIKVIYSNSKKEDTFLIQNVTSFRFTLKWLLQTGWVLLQTDYYPTTWLNPDILDYINCPFSIEELRIWKPKYLSTAESENLNITLSILYHDIDVREFIYEVEDRLIQYIANKQAIEINDSDLNIETTLLKILDVITLLATDFCKRRIKDRLNYKKT</sequence>
<proteinExistence type="predicted"/>
<comment type="caution">
    <text evidence="1">The sequence shown here is derived from an EMBL/GenBank/DDBJ whole genome shotgun (WGS) entry which is preliminary data.</text>
</comment>
<evidence type="ECO:0000313" key="1">
    <source>
        <dbReference type="EMBL" id="TDS64385.1"/>
    </source>
</evidence>
<organism evidence="1 2">
    <name type="scientific">Myroides indicus</name>
    <dbReference type="NCBI Taxonomy" id="1323422"/>
    <lineage>
        <taxon>Bacteria</taxon>
        <taxon>Pseudomonadati</taxon>
        <taxon>Bacteroidota</taxon>
        <taxon>Flavobacteriia</taxon>
        <taxon>Flavobacteriales</taxon>
        <taxon>Flavobacteriaceae</taxon>
        <taxon>Myroides</taxon>
    </lineage>
</organism>
<accession>A0A4R7F230</accession>
<gene>
    <name evidence="1" type="ORF">C8P70_104103</name>
</gene>
<keyword evidence="2" id="KW-1185">Reference proteome</keyword>
<reference evidence="1 2" key="1">
    <citation type="submission" date="2019-03" db="EMBL/GenBank/DDBJ databases">
        <title>Genomic Encyclopedia of Archaeal and Bacterial Type Strains, Phase II (KMG-II): from individual species to whole genera.</title>
        <authorList>
            <person name="Goeker M."/>
        </authorList>
    </citation>
    <scope>NUCLEOTIDE SEQUENCE [LARGE SCALE GENOMIC DNA]</scope>
    <source>
        <strain evidence="1 2">DSM 28213</strain>
    </source>
</reference>
<protein>
    <submittedName>
        <fullName evidence="1">Uncharacterized protein</fullName>
    </submittedName>
</protein>
<evidence type="ECO:0000313" key="2">
    <source>
        <dbReference type="Proteomes" id="UP000295215"/>
    </source>
</evidence>
<name>A0A4R7F230_9FLAO</name>
<dbReference type="Proteomes" id="UP000295215">
    <property type="component" value="Unassembled WGS sequence"/>
</dbReference>